<accession>A0ABD6EEI4</accession>
<evidence type="ECO:0000313" key="1">
    <source>
        <dbReference type="EMBL" id="MFH4975769.1"/>
    </source>
</evidence>
<comment type="caution">
    <text evidence="1">The sequence shown here is derived from an EMBL/GenBank/DDBJ whole genome shotgun (WGS) entry which is preliminary data.</text>
</comment>
<keyword evidence="2" id="KW-1185">Reference proteome</keyword>
<dbReference type="Pfam" id="PF12044">
    <property type="entry name" value="Metallopep"/>
    <property type="match status" value="1"/>
</dbReference>
<dbReference type="Proteomes" id="UP001608902">
    <property type="component" value="Unassembled WGS sequence"/>
</dbReference>
<protein>
    <submittedName>
        <fullName evidence="1">Uncharacterized protein</fullName>
    </submittedName>
</protein>
<proteinExistence type="predicted"/>
<dbReference type="EMBL" id="JBGFUD010001111">
    <property type="protein sequence ID" value="MFH4975769.1"/>
    <property type="molecule type" value="Genomic_DNA"/>
</dbReference>
<dbReference type="AlphaFoldDB" id="A0ABD6EEI4"/>
<reference evidence="1 2" key="1">
    <citation type="submission" date="2024-08" db="EMBL/GenBank/DDBJ databases">
        <title>Gnathostoma spinigerum genome.</title>
        <authorList>
            <person name="Gonzalez-Bertolin B."/>
            <person name="Monzon S."/>
            <person name="Zaballos A."/>
            <person name="Jimenez P."/>
            <person name="Dekumyoy P."/>
            <person name="Varona S."/>
            <person name="Cuesta I."/>
            <person name="Sumanam S."/>
            <person name="Adisakwattana P."/>
            <person name="Gasser R.B."/>
            <person name="Hernandez-Gonzalez A."/>
            <person name="Young N.D."/>
            <person name="Perteguer M.J."/>
        </authorList>
    </citation>
    <scope>NUCLEOTIDE SEQUENCE [LARGE SCALE GENOMIC DNA]</scope>
    <source>
        <strain evidence="1">AL3</strain>
        <tissue evidence="1">Liver</tissue>
    </source>
</reference>
<dbReference type="InterPro" id="IPR021917">
    <property type="entry name" value="Unchr_Zn-peptidase-like"/>
</dbReference>
<organism evidence="1 2">
    <name type="scientific">Gnathostoma spinigerum</name>
    <dbReference type="NCBI Taxonomy" id="75299"/>
    <lineage>
        <taxon>Eukaryota</taxon>
        <taxon>Metazoa</taxon>
        <taxon>Ecdysozoa</taxon>
        <taxon>Nematoda</taxon>
        <taxon>Chromadorea</taxon>
        <taxon>Rhabditida</taxon>
        <taxon>Spirurina</taxon>
        <taxon>Gnathostomatomorpha</taxon>
        <taxon>Gnathostomatoidea</taxon>
        <taxon>Gnathostomatidae</taxon>
        <taxon>Gnathostoma</taxon>
    </lineage>
</organism>
<gene>
    <name evidence="1" type="ORF">AB6A40_002478</name>
</gene>
<name>A0ABD6EEI4_9BILA</name>
<evidence type="ECO:0000313" key="2">
    <source>
        <dbReference type="Proteomes" id="UP001608902"/>
    </source>
</evidence>
<sequence>MARQDVCTIKSSVLTYLPASLSEVYSSLVSADAFPSVSRSTRSVLRLVVDKERKTVCARHTRGGVVASLIGSIVHEICHLFKIPHTRYGIMKTGGDDVQTFFLADKLINLTWDATLSFHPSLGRNSLETINQVKVNEKIKKSIFDPLSRLLLRSSYFISHEKSAEIHPILYDHCSLTVRSASGILCVVYVSLDFWLSAKDRRWRKKLCLKKVAFRIVKCQWVRMNYVLDRTYPSLSAFSGLL</sequence>